<organism evidence="1 2">
    <name type="scientific">Elsinoe batatas</name>
    <dbReference type="NCBI Taxonomy" id="2601811"/>
    <lineage>
        <taxon>Eukaryota</taxon>
        <taxon>Fungi</taxon>
        <taxon>Dikarya</taxon>
        <taxon>Ascomycota</taxon>
        <taxon>Pezizomycotina</taxon>
        <taxon>Dothideomycetes</taxon>
        <taxon>Dothideomycetidae</taxon>
        <taxon>Myriangiales</taxon>
        <taxon>Elsinoaceae</taxon>
        <taxon>Elsinoe</taxon>
    </lineage>
</organism>
<dbReference type="Proteomes" id="UP000809789">
    <property type="component" value="Unassembled WGS sequence"/>
</dbReference>
<evidence type="ECO:0000313" key="2">
    <source>
        <dbReference type="Proteomes" id="UP000809789"/>
    </source>
</evidence>
<protein>
    <submittedName>
        <fullName evidence="1">Uncharacterized protein</fullName>
    </submittedName>
</protein>
<comment type="caution">
    <text evidence="1">The sequence shown here is derived from an EMBL/GenBank/DDBJ whole genome shotgun (WGS) entry which is preliminary data.</text>
</comment>
<reference evidence="1" key="1">
    <citation type="submission" date="2021-07" db="EMBL/GenBank/DDBJ databases">
        <title>Elsinoe batatas strain:CRI-CJ2 Genome sequencing and assembly.</title>
        <authorList>
            <person name="Huang L."/>
        </authorList>
    </citation>
    <scope>NUCLEOTIDE SEQUENCE</scope>
    <source>
        <strain evidence="1">CRI-CJ2</strain>
    </source>
</reference>
<accession>A0A8K0KVY2</accession>
<dbReference type="EMBL" id="JAESVG020000011">
    <property type="protein sequence ID" value="KAG8622945.1"/>
    <property type="molecule type" value="Genomic_DNA"/>
</dbReference>
<sequence length="255" mass="28293">MPAKSQGTDEAFYQPRVYGQHIPQCCSNNYNDTAVSTTDEQLSNIPTLAFDEAREETFETTEQMVPADDEVFDEDASTLIPHKHSNNWAPSMFTTALGLYLSSEPPALWEPWLSIFAPGFAFDTYFEGVAHHGACQRRREPVVAAEMSIVAQLHVLKTRRLELRPRWAGSPPRSAFDGEGPVSNITGGGVRVGSFSSFWMTHERYHRRLYRPSPREHTDGQGVTILKARPLVKPASASSVTRSSPLHASLGAYLG</sequence>
<keyword evidence="2" id="KW-1185">Reference proteome</keyword>
<name>A0A8K0KVY2_9PEZI</name>
<proteinExistence type="predicted"/>
<dbReference type="AlphaFoldDB" id="A0A8K0KVY2"/>
<gene>
    <name evidence="1" type="ORF">KVT40_009262</name>
</gene>
<evidence type="ECO:0000313" key="1">
    <source>
        <dbReference type="EMBL" id="KAG8622945.1"/>
    </source>
</evidence>